<accession>A0ABR8MLG6</accession>
<evidence type="ECO:0000313" key="4">
    <source>
        <dbReference type="EMBL" id="MBD3915906.1"/>
    </source>
</evidence>
<keyword evidence="5" id="KW-1185">Reference proteome</keyword>
<dbReference type="PANTHER" id="PTHR10204">
    <property type="entry name" value="NAD P H OXIDOREDUCTASE-RELATED"/>
    <property type="match status" value="1"/>
</dbReference>
<proteinExistence type="inferred from homology"/>
<comment type="similarity">
    <text evidence="1">Belongs to the NAD(P)H dehydrogenase (quinone) family.</text>
</comment>
<dbReference type="SUPFAM" id="SSF52218">
    <property type="entry name" value="Flavoproteins"/>
    <property type="match status" value="1"/>
</dbReference>
<sequence>MTTAPRTLVVVAHPDPDSLTWTVAGRAAERLAELGGVEVADLHGEGFDPVFSPDDHRHYRSWTGAATADVVAEQARIDRAAHLVLVFPVYWWSMPAMLKGWVDRVFVNGWAFDNDPDTGISPRLGDLTIHLVAVAGADDGLYQRHGYEKSMRNQLEHGVIEYCGAVPGSTVFLHDSENRDPAVREAALDRAVAELVTSVTTPTRNRLGRITPSDPAAAG</sequence>
<dbReference type="InterPro" id="IPR051545">
    <property type="entry name" value="NAD(P)H_dehydrogenase_qn"/>
</dbReference>
<gene>
    <name evidence="4" type="ORF">IEZ25_14880</name>
</gene>
<dbReference type="Proteomes" id="UP000649289">
    <property type="component" value="Unassembled WGS sequence"/>
</dbReference>
<dbReference type="PANTHER" id="PTHR10204:SF34">
    <property type="entry name" value="NAD(P)H DEHYDROGENASE [QUINONE] 1 ISOFORM 1"/>
    <property type="match status" value="1"/>
</dbReference>
<comment type="caution">
    <text evidence="4">The sequence shown here is derived from an EMBL/GenBank/DDBJ whole genome shotgun (WGS) entry which is preliminary data.</text>
</comment>
<dbReference type="Pfam" id="PF02525">
    <property type="entry name" value="Flavodoxin_2"/>
    <property type="match status" value="1"/>
</dbReference>
<feature type="domain" description="Flavodoxin-like fold" evidence="3">
    <location>
        <begin position="6"/>
        <end position="194"/>
    </location>
</feature>
<dbReference type="Gene3D" id="3.40.50.360">
    <property type="match status" value="1"/>
</dbReference>
<evidence type="ECO:0000313" key="5">
    <source>
        <dbReference type="Proteomes" id="UP000649289"/>
    </source>
</evidence>
<organism evidence="4 5">
    <name type="scientific">Nocardioides hwasunensis</name>
    <dbReference type="NCBI Taxonomy" id="397258"/>
    <lineage>
        <taxon>Bacteria</taxon>
        <taxon>Bacillati</taxon>
        <taxon>Actinomycetota</taxon>
        <taxon>Actinomycetes</taxon>
        <taxon>Propionibacteriales</taxon>
        <taxon>Nocardioidaceae</taxon>
        <taxon>Nocardioides</taxon>
    </lineage>
</organism>
<dbReference type="EMBL" id="JACXYY010000006">
    <property type="protein sequence ID" value="MBD3915906.1"/>
    <property type="molecule type" value="Genomic_DNA"/>
</dbReference>
<protein>
    <submittedName>
        <fullName evidence="4">NAD(P)H-dependent oxidoreductase</fullName>
    </submittedName>
</protein>
<evidence type="ECO:0000256" key="1">
    <source>
        <dbReference type="ARBA" id="ARBA00006252"/>
    </source>
</evidence>
<dbReference type="RefSeq" id="WP_191200242.1">
    <property type="nucleotide sequence ID" value="NZ_BAAAPA010000006.1"/>
</dbReference>
<keyword evidence="2" id="KW-0560">Oxidoreductase</keyword>
<evidence type="ECO:0000259" key="3">
    <source>
        <dbReference type="Pfam" id="PF02525"/>
    </source>
</evidence>
<dbReference type="InterPro" id="IPR003680">
    <property type="entry name" value="Flavodoxin_fold"/>
</dbReference>
<reference evidence="4 5" key="1">
    <citation type="submission" date="2020-09" db="EMBL/GenBank/DDBJ databases">
        <title>novel species in genus Nocardioides.</title>
        <authorList>
            <person name="Zhang G."/>
        </authorList>
    </citation>
    <scope>NUCLEOTIDE SEQUENCE [LARGE SCALE GENOMIC DNA]</scope>
    <source>
        <strain evidence="4 5">19197</strain>
    </source>
</reference>
<evidence type="ECO:0000256" key="2">
    <source>
        <dbReference type="ARBA" id="ARBA00023002"/>
    </source>
</evidence>
<dbReference type="InterPro" id="IPR029039">
    <property type="entry name" value="Flavoprotein-like_sf"/>
</dbReference>
<name>A0ABR8MLG6_9ACTN</name>